<feature type="domain" description="Ubiquitin-like" evidence="1">
    <location>
        <begin position="1"/>
        <end position="59"/>
    </location>
</feature>
<dbReference type="InterPro" id="IPR029071">
    <property type="entry name" value="Ubiquitin-like_domsf"/>
</dbReference>
<feature type="non-terminal residue" evidence="2">
    <location>
        <position position="167"/>
    </location>
</feature>
<keyword evidence="3" id="KW-1185">Reference proteome</keyword>
<proteinExistence type="predicted"/>
<dbReference type="InterPro" id="IPR036770">
    <property type="entry name" value="Ankyrin_rpt-contain_sf"/>
</dbReference>
<protein>
    <submittedName>
        <fullName evidence="2">Kidins220 protein</fullName>
    </submittedName>
</protein>
<evidence type="ECO:0000259" key="1">
    <source>
        <dbReference type="PROSITE" id="PS50053"/>
    </source>
</evidence>
<name>A0A812TUK4_9DINO</name>
<dbReference type="CDD" id="cd17039">
    <property type="entry name" value="Ubl_ubiquitin_like"/>
    <property type="match status" value="1"/>
</dbReference>
<evidence type="ECO:0000313" key="2">
    <source>
        <dbReference type="EMBL" id="CAE7543067.1"/>
    </source>
</evidence>
<dbReference type="Proteomes" id="UP000601435">
    <property type="component" value="Unassembled WGS sequence"/>
</dbReference>
<dbReference type="PROSITE" id="PS50053">
    <property type="entry name" value="UBIQUITIN_2"/>
    <property type="match status" value="1"/>
</dbReference>
<comment type="caution">
    <text evidence="2">The sequence shown here is derived from an EMBL/GenBank/DDBJ whole genome shotgun (WGS) entry which is preliminary data.</text>
</comment>
<sequence>MLRVWKLTGEELVSVSPEELSLLSTARTLKSHLSRLHGFPETLQQLLYDGCLLKDAERLPAPADLQLVLQPSLHKDAQSDELLYAIHHGYTEAVRLLLAADAFNQLTTLQRCEAFVQAADHDVDANRVEIMRLLHRYAHTGDVNPPAYLDGLNGKVPLVRAAQRGQH</sequence>
<dbReference type="SUPFAM" id="SSF54236">
    <property type="entry name" value="Ubiquitin-like"/>
    <property type="match status" value="1"/>
</dbReference>
<evidence type="ECO:0000313" key="3">
    <source>
        <dbReference type="Proteomes" id="UP000601435"/>
    </source>
</evidence>
<dbReference type="AlphaFoldDB" id="A0A812TUK4"/>
<dbReference type="SUPFAM" id="SSF48403">
    <property type="entry name" value="Ankyrin repeat"/>
    <property type="match status" value="1"/>
</dbReference>
<dbReference type="EMBL" id="CAJNJA010025431">
    <property type="protein sequence ID" value="CAE7543067.1"/>
    <property type="molecule type" value="Genomic_DNA"/>
</dbReference>
<gene>
    <name evidence="2" type="primary">Kidins220</name>
    <name evidence="2" type="ORF">SNEC2469_LOCUS15635</name>
</gene>
<accession>A0A812TUK4</accession>
<dbReference type="Gene3D" id="1.25.40.20">
    <property type="entry name" value="Ankyrin repeat-containing domain"/>
    <property type="match status" value="1"/>
</dbReference>
<organism evidence="2 3">
    <name type="scientific">Symbiodinium necroappetens</name>
    <dbReference type="NCBI Taxonomy" id="1628268"/>
    <lineage>
        <taxon>Eukaryota</taxon>
        <taxon>Sar</taxon>
        <taxon>Alveolata</taxon>
        <taxon>Dinophyceae</taxon>
        <taxon>Suessiales</taxon>
        <taxon>Symbiodiniaceae</taxon>
        <taxon>Symbiodinium</taxon>
    </lineage>
</organism>
<reference evidence="2" key="1">
    <citation type="submission" date="2021-02" db="EMBL/GenBank/DDBJ databases">
        <authorList>
            <person name="Dougan E. K."/>
            <person name="Rhodes N."/>
            <person name="Thang M."/>
            <person name="Chan C."/>
        </authorList>
    </citation>
    <scope>NUCLEOTIDE SEQUENCE</scope>
</reference>
<dbReference type="OrthoDB" id="9995210at2759"/>
<dbReference type="InterPro" id="IPR000626">
    <property type="entry name" value="Ubiquitin-like_dom"/>
</dbReference>